<organism evidence="1 2">
    <name type="scientific">Legionella fallonii LLAP-10</name>
    <dbReference type="NCBI Taxonomy" id="1212491"/>
    <lineage>
        <taxon>Bacteria</taxon>
        <taxon>Pseudomonadati</taxon>
        <taxon>Pseudomonadota</taxon>
        <taxon>Gammaproteobacteria</taxon>
        <taxon>Legionellales</taxon>
        <taxon>Legionellaceae</taxon>
        <taxon>Legionella</taxon>
    </lineage>
</organism>
<proteinExistence type="predicted"/>
<evidence type="ECO:0000313" key="2">
    <source>
        <dbReference type="Proteomes" id="UP000032430"/>
    </source>
</evidence>
<dbReference type="KEGG" id="lfa:LFA_1099"/>
<protein>
    <submittedName>
        <fullName evidence="1">Uncharacterized protein</fullName>
    </submittedName>
</protein>
<name>A0A098G231_9GAMM</name>
<evidence type="ECO:0000313" key="1">
    <source>
        <dbReference type="EMBL" id="CEG56533.1"/>
    </source>
</evidence>
<dbReference type="HOGENOM" id="CLU_3137190_0_0_6"/>
<dbReference type="Proteomes" id="UP000032430">
    <property type="component" value="Chromosome I"/>
</dbReference>
<dbReference type="AlphaFoldDB" id="A0A098G231"/>
<accession>A0A098G231</accession>
<gene>
    <name evidence="1" type="ORF">LFA_1099</name>
</gene>
<keyword evidence="2" id="KW-1185">Reference proteome</keyword>
<sequence length="49" mass="5467">MATSAARSEVFTMVISTAEYAFQAANEQIFAKKNSLIFFLNLSLLNYSN</sequence>
<reference evidence="2" key="1">
    <citation type="submission" date="2014-09" db="EMBL/GenBank/DDBJ databases">
        <authorList>
            <person name="Gomez-Valero L."/>
        </authorList>
    </citation>
    <scope>NUCLEOTIDE SEQUENCE [LARGE SCALE GENOMIC DNA]</scope>
    <source>
        <strain evidence="2">ATCC700992</strain>
    </source>
</reference>
<dbReference type="EMBL" id="LN614827">
    <property type="protein sequence ID" value="CEG56533.1"/>
    <property type="molecule type" value="Genomic_DNA"/>
</dbReference>